<feature type="non-terminal residue" evidence="1">
    <location>
        <position position="1"/>
    </location>
</feature>
<sequence>QCECNPITLTANEKKMILSVYRYLKSQWANNAREEVSLATGVSEVTVACVLSEFILDTDYVKVIQDLILSANQNSITLSLRIFVLDLSELGFSTIEIGMSNKSVSSDSEEDDN</sequence>
<evidence type="ECO:0000313" key="2">
    <source>
        <dbReference type="Proteomes" id="UP000789901"/>
    </source>
</evidence>
<gene>
    <name evidence="1" type="ORF">GMARGA_LOCUS22047</name>
</gene>
<reference evidence="1 2" key="1">
    <citation type="submission" date="2021-06" db="EMBL/GenBank/DDBJ databases">
        <authorList>
            <person name="Kallberg Y."/>
            <person name="Tangrot J."/>
            <person name="Rosling A."/>
        </authorList>
    </citation>
    <scope>NUCLEOTIDE SEQUENCE [LARGE SCALE GENOMIC DNA]</scope>
    <source>
        <strain evidence="1 2">120-4 pot B 10/14</strain>
    </source>
</reference>
<keyword evidence="2" id="KW-1185">Reference proteome</keyword>
<dbReference type="EMBL" id="CAJVQB010020920">
    <property type="protein sequence ID" value="CAG8795741.1"/>
    <property type="molecule type" value="Genomic_DNA"/>
</dbReference>
<dbReference type="Proteomes" id="UP000789901">
    <property type="component" value="Unassembled WGS sequence"/>
</dbReference>
<protein>
    <submittedName>
        <fullName evidence="1">29466_t:CDS:1</fullName>
    </submittedName>
</protein>
<comment type="caution">
    <text evidence="1">The sequence shown here is derived from an EMBL/GenBank/DDBJ whole genome shotgun (WGS) entry which is preliminary data.</text>
</comment>
<evidence type="ECO:0000313" key="1">
    <source>
        <dbReference type="EMBL" id="CAG8795741.1"/>
    </source>
</evidence>
<name>A0ABN7VS98_GIGMA</name>
<accession>A0ABN7VS98</accession>
<proteinExistence type="predicted"/>
<organism evidence="1 2">
    <name type="scientific">Gigaspora margarita</name>
    <dbReference type="NCBI Taxonomy" id="4874"/>
    <lineage>
        <taxon>Eukaryota</taxon>
        <taxon>Fungi</taxon>
        <taxon>Fungi incertae sedis</taxon>
        <taxon>Mucoromycota</taxon>
        <taxon>Glomeromycotina</taxon>
        <taxon>Glomeromycetes</taxon>
        <taxon>Diversisporales</taxon>
        <taxon>Gigasporaceae</taxon>
        <taxon>Gigaspora</taxon>
    </lineage>
</organism>